<dbReference type="WBParaSite" id="PSU_v2.g19285.t1">
    <property type="protein sequence ID" value="PSU_v2.g19285.t1"/>
    <property type="gene ID" value="PSU_v2.g19285"/>
</dbReference>
<feature type="region of interest" description="Disordered" evidence="1">
    <location>
        <begin position="154"/>
        <end position="184"/>
    </location>
</feature>
<proteinExistence type="predicted"/>
<dbReference type="AlphaFoldDB" id="A0A914YPK2"/>
<evidence type="ECO:0000256" key="1">
    <source>
        <dbReference type="SAM" id="MobiDB-lite"/>
    </source>
</evidence>
<reference evidence="3" key="1">
    <citation type="submission" date="2022-11" db="UniProtKB">
        <authorList>
            <consortium name="WormBaseParasite"/>
        </authorList>
    </citation>
    <scope>IDENTIFICATION</scope>
</reference>
<dbReference type="Proteomes" id="UP000887577">
    <property type="component" value="Unplaced"/>
</dbReference>
<evidence type="ECO:0000313" key="3">
    <source>
        <dbReference type="WBParaSite" id="PSU_v2.g19285.t1"/>
    </source>
</evidence>
<evidence type="ECO:0000313" key="2">
    <source>
        <dbReference type="Proteomes" id="UP000887577"/>
    </source>
</evidence>
<protein>
    <submittedName>
        <fullName evidence="3">Uncharacterized protein</fullName>
    </submittedName>
</protein>
<sequence length="194" mass="22727">MAELTEEMREKLFFEIITSSKEYTKENITDPKRVKSGILSILRTHRPIKLIDYEYGLSHALMKDYQIIVKEKEDKSKVRVYCKNKKYFYCVKYRQRLNNCSSNLKFKCGILFAAIHHRNKCEAKDYSVVQKIQDLLKQGKNGKALALTFRKNESQNRSPNYDPFLSLSTSIRNDTTGSTPTDGENEMNLEEWFS</sequence>
<accession>A0A914YPK2</accession>
<organism evidence="2 3">
    <name type="scientific">Panagrolaimus superbus</name>
    <dbReference type="NCBI Taxonomy" id="310955"/>
    <lineage>
        <taxon>Eukaryota</taxon>
        <taxon>Metazoa</taxon>
        <taxon>Ecdysozoa</taxon>
        <taxon>Nematoda</taxon>
        <taxon>Chromadorea</taxon>
        <taxon>Rhabditida</taxon>
        <taxon>Tylenchina</taxon>
        <taxon>Panagrolaimomorpha</taxon>
        <taxon>Panagrolaimoidea</taxon>
        <taxon>Panagrolaimidae</taxon>
        <taxon>Panagrolaimus</taxon>
    </lineage>
</organism>
<feature type="compositionally biased region" description="Polar residues" evidence="1">
    <location>
        <begin position="166"/>
        <end position="182"/>
    </location>
</feature>
<name>A0A914YPK2_9BILA</name>
<keyword evidence="2" id="KW-1185">Reference proteome</keyword>